<feature type="chain" id="PRO_5020412651" description="Coenzyme Q-binding protein COQ10 START domain-containing protein" evidence="1">
    <location>
        <begin position="20"/>
        <end position="207"/>
    </location>
</feature>
<evidence type="ECO:0000313" key="3">
    <source>
        <dbReference type="Proteomes" id="UP000297245"/>
    </source>
</evidence>
<dbReference type="AlphaFoldDB" id="A0A4S8KU24"/>
<dbReference type="Pfam" id="PF10604">
    <property type="entry name" value="Polyketide_cyc2"/>
    <property type="match status" value="1"/>
</dbReference>
<feature type="signal peptide" evidence="1">
    <location>
        <begin position="1"/>
        <end position="19"/>
    </location>
</feature>
<sequence>MFNARLLLSLVFIVPFATAQSSSPPSNLPTVDPGVFSAEASILINGTVEQVWGVLTDFPSYPEWNPFVRSQVVTNKLLVPESSQEPVEDKRLIITSQIPPLDLPVSADTPSNPLNTHITIENITHVQPDLKRVAWKLYGSPDSVLSAERWSAVSAFQDENGINWAFYESREVYNGALASLVQSLEGEGLAEAFEAQAQATKLRVEGM</sequence>
<dbReference type="EMBL" id="ML180034">
    <property type="protein sequence ID" value="THU79372.1"/>
    <property type="molecule type" value="Genomic_DNA"/>
</dbReference>
<organism evidence="2 3">
    <name type="scientific">Dendrothele bispora (strain CBS 962.96)</name>
    <dbReference type="NCBI Taxonomy" id="1314807"/>
    <lineage>
        <taxon>Eukaryota</taxon>
        <taxon>Fungi</taxon>
        <taxon>Dikarya</taxon>
        <taxon>Basidiomycota</taxon>
        <taxon>Agaricomycotina</taxon>
        <taxon>Agaricomycetes</taxon>
        <taxon>Agaricomycetidae</taxon>
        <taxon>Agaricales</taxon>
        <taxon>Agaricales incertae sedis</taxon>
        <taxon>Dendrothele</taxon>
    </lineage>
</organism>
<dbReference type="InterPro" id="IPR019587">
    <property type="entry name" value="Polyketide_cyclase/dehydratase"/>
</dbReference>
<evidence type="ECO:0008006" key="4">
    <source>
        <dbReference type="Google" id="ProtNLM"/>
    </source>
</evidence>
<dbReference type="InterPro" id="IPR023393">
    <property type="entry name" value="START-like_dom_sf"/>
</dbReference>
<evidence type="ECO:0000313" key="2">
    <source>
        <dbReference type="EMBL" id="THU79372.1"/>
    </source>
</evidence>
<protein>
    <recommendedName>
        <fullName evidence="4">Coenzyme Q-binding protein COQ10 START domain-containing protein</fullName>
    </recommendedName>
</protein>
<dbReference type="Gene3D" id="3.30.530.20">
    <property type="match status" value="1"/>
</dbReference>
<dbReference type="Proteomes" id="UP000297245">
    <property type="component" value="Unassembled WGS sequence"/>
</dbReference>
<dbReference type="OrthoDB" id="509124at2759"/>
<reference evidence="2 3" key="1">
    <citation type="journal article" date="2019" name="Nat. Ecol. Evol.">
        <title>Megaphylogeny resolves global patterns of mushroom evolution.</title>
        <authorList>
            <person name="Varga T."/>
            <person name="Krizsan K."/>
            <person name="Foldi C."/>
            <person name="Dima B."/>
            <person name="Sanchez-Garcia M."/>
            <person name="Sanchez-Ramirez S."/>
            <person name="Szollosi G.J."/>
            <person name="Szarkandi J.G."/>
            <person name="Papp V."/>
            <person name="Albert L."/>
            <person name="Andreopoulos W."/>
            <person name="Angelini C."/>
            <person name="Antonin V."/>
            <person name="Barry K.W."/>
            <person name="Bougher N.L."/>
            <person name="Buchanan P."/>
            <person name="Buyck B."/>
            <person name="Bense V."/>
            <person name="Catcheside P."/>
            <person name="Chovatia M."/>
            <person name="Cooper J."/>
            <person name="Damon W."/>
            <person name="Desjardin D."/>
            <person name="Finy P."/>
            <person name="Geml J."/>
            <person name="Haridas S."/>
            <person name="Hughes K."/>
            <person name="Justo A."/>
            <person name="Karasinski D."/>
            <person name="Kautmanova I."/>
            <person name="Kiss B."/>
            <person name="Kocsube S."/>
            <person name="Kotiranta H."/>
            <person name="LaButti K.M."/>
            <person name="Lechner B.E."/>
            <person name="Liimatainen K."/>
            <person name="Lipzen A."/>
            <person name="Lukacs Z."/>
            <person name="Mihaltcheva S."/>
            <person name="Morgado L.N."/>
            <person name="Niskanen T."/>
            <person name="Noordeloos M.E."/>
            <person name="Ohm R.A."/>
            <person name="Ortiz-Santana B."/>
            <person name="Ovrebo C."/>
            <person name="Racz N."/>
            <person name="Riley R."/>
            <person name="Savchenko A."/>
            <person name="Shiryaev A."/>
            <person name="Soop K."/>
            <person name="Spirin V."/>
            <person name="Szebenyi C."/>
            <person name="Tomsovsky M."/>
            <person name="Tulloss R.E."/>
            <person name="Uehling J."/>
            <person name="Grigoriev I.V."/>
            <person name="Vagvolgyi C."/>
            <person name="Papp T."/>
            <person name="Martin F.M."/>
            <person name="Miettinen O."/>
            <person name="Hibbett D.S."/>
            <person name="Nagy L.G."/>
        </authorList>
    </citation>
    <scope>NUCLEOTIDE SEQUENCE [LARGE SCALE GENOMIC DNA]</scope>
    <source>
        <strain evidence="2 3">CBS 962.96</strain>
    </source>
</reference>
<keyword evidence="1" id="KW-0732">Signal</keyword>
<accession>A0A4S8KU24</accession>
<dbReference type="SUPFAM" id="SSF55961">
    <property type="entry name" value="Bet v1-like"/>
    <property type="match status" value="1"/>
</dbReference>
<gene>
    <name evidence="2" type="ORF">K435DRAFT_785874</name>
</gene>
<proteinExistence type="predicted"/>
<evidence type="ECO:0000256" key="1">
    <source>
        <dbReference type="SAM" id="SignalP"/>
    </source>
</evidence>
<name>A0A4S8KU24_DENBC</name>
<keyword evidence="3" id="KW-1185">Reference proteome</keyword>